<feature type="non-terminal residue" evidence="2">
    <location>
        <position position="1"/>
    </location>
</feature>
<feature type="compositionally biased region" description="Basic and acidic residues" evidence="1">
    <location>
        <begin position="168"/>
        <end position="177"/>
    </location>
</feature>
<feature type="region of interest" description="Disordered" evidence="1">
    <location>
        <begin position="1"/>
        <end position="69"/>
    </location>
</feature>
<gene>
    <name evidence="2" type="ORF">AVDCRST_MAG85-2892</name>
</gene>
<feature type="compositionally biased region" description="Basic residues" evidence="1">
    <location>
        <begin position="236"/>
        <end position="254"/>
    </location>
</feature>
<dbReference type="AlphaFoldDB" id="A0A6J4TEZ7"/>
<feature type="compositionally biased region" description="Basic and acidic residues" evidence="1">
    <location>
        <begin position="185"/>
        <end position="204"/>
    </location>
</feature>
<feature type="compositionally biased region" description="Basic and acidic residues" evidence="1">
    <location>
        <begin position="95"/>
        <end position="111"/>
    </location>
</feature>
<reference evidence="2" key="1">
    <citation type="submission" date="2020-02" db="EMBL/GenBank/DDBJ databases">
        <authorList>
            <person name="Meier V. D."/>
        </authorList>
    </citation>
    <scope>NUCLEOTIDE SEQUENCE</scope>
    <source>
        <strain evidence="2">AVDCRST_MAG85</strain>
    </source>
</reference>
<feature type="compositionally biased region" description="Basic residues" evidence="1">
    <location>
        <begin position="1"/>
        <end position="29"/>
    </location>
</feature>
<organism evidence="2">
    <name type="scientific">uncultured Solirubrobacteraceae bacterium</name>
    <dbReference type="NCBI Taxonomy" id="1162706"/>
    <lineage>
        <taxon>Bacteria</taxon>
        <taxon>Bacillati</taxon>
        <taxon>Actinomycetota</taxon>
        <taxon>Thermoleophilia</taxon>
        <taxon>Solirubrobacterales</taxon>
        <taxon>Solirubrobacteraceae</taxon>
        <taxon>environmental samples</taxon>
    </lineage>
</organism>
<name>A0A6J4TEZ7_9ACTN</name>
<protein>
    <submittedName>
        <fullName evidence="2">Putative membrane protein</fullName>
    </submittedName>
</protein>
<dbReference type="EMBL" id="CADCVT010000319">
    <property type="protein sequence ID" value="CAA9520967.1"/>
    <property type="molecule type" value="Genomic_DNA"/>
</dbReference>
<feature type="region of interest" description="Disordered" evidence="1">
    <location>
        <begin position="88"/>
        <end position="309"/>
    </location>
</feature>
<feature type="compositionally biased region" description="Basic residues" evidence="1">
    <location>
        <begin position="260"/>
        <end position="275"/>
    </location>
</feature>
<feature type="compositionally biased region" description="Basic and acidic residues" evidence="1">
    <location>
        <begin position="147"/>
        <end position="160"/>
    </location>
</feature>
<evidence type="ECO:0000313" key="2">
    <source>
        <dbReference type="EMBL" id="CAA9520967.1"/>
    </source>
</evidence>
<feature type="compositionally biased region" description="Basic and acidic residues" evidence="1">
    <location>
        <begin position="214"/>
        <end position="235"/>
    </location>
</feature>
<feature type="non-terminal residue" evidence="2">
    <location>
        <position position="309"/>
    </location>
</feature>
<sequence length="309" mass="35191">ERRPRRPPRRRRGPRARGRRLGRRRRRRRGTGEHEGRRRDRRRRRGHPALRPGLPARARAADDQADRGRLAEEQAALHPARRAAALGAAAVAAHADPHDRRDLPLLRRRGEAVGGRRPALRARGGGRTAARRGGARRRRDPHRLHPLRRDHGHLAQRGEGRGAALARGDPRARGAGDHRRRLRRGRADREDGRHRAQPGEDARGRGRVVRARARARDADRAQGPLDRGDRRDALGRRAHHPRRARRARPPRALRRGAPPRGRRPRRARRGRRRRRVADEHRGVGAAGARGRRDRRGGHAPPRLARRSTL</sequence>
<feature type="compositionally biased region" description="Basic residues" evidence="1">
    <location>
        <begin position="289"/>
        <end position="309"/>
    </location>
</feature>
<evidence type="ECO:0000256" key="1">
    <source>
        <dbReference type="SAM" id="MobiDB-lite"/>
    </source>
</evidence>
<feature type="compositionally biased region" description="Basic residues" evidence="1">
    <location>
        <begin position="39"/>
        <end position="48"/>
    </location>
</feature>
<feature type="compositionally biased region" description="Low complexity" evidence="1">
    <location>
        <begin position="49"/>
        <end position="58"/>
    </location>
</feature>
<accession>A0A6J4TEZ7</accession>
<proteinExistence type="predicted"/>
<feature type="compositionally biased region" description="Basic residues" evidence="1">
    <location>
        <begin position="129"/>
        <end position="146"/>
    </location>
</feature>
<feature type="compositionally biased region" description="Basic and acidic residues" evidence="1">
    <location>
        <begin position="59"/>
        <end position="69"/>
    </location>
</feature>